<dbReference type="InterPro" id="IPR025406">
    <property type="entry name" value="DUF4132"/>
</dbReference>
<reference evidence="2 3" key="1">
    <citation type="submission" date="2023-12" db="EMBL/GenBank/DDBJ databases">
        <title>Novel species of the genus Arcicella isolated from rivers.</title>
        <authorList>
            <person name="Lu H."/>
        </authorList>
    </citation>
    <scope>NUCLEOTIDE SEQUENCE [LARGE SCALE GENOMIC DNA]</scope>
    <source>
        <strain evidence="2 3">DC2W</strain>
    </source>
</reference>
<dbReference type="RefSeq" id="WP_323329201.1">
    <property type="nucleotide sequence ID" value="NZ_JAYGIL010000012.1"/>
</dbReference>
<dbReference type="Pfam" id="PF13569">
    <property type="entry name" value="DUF4132"/>
    <property type="match status" value="1"/>
</dbReference>
<dbReference type="EMBL" id="JAYGIL010000012">
    <property type="protein sequence ID" value="MEA5403581.1"/>
    <property type="molecule type" value="Genomic_DNA"/>
</dbReference>
<keyword evidence="3" id="KW-1185">Reference proteome</keyword>
<protein>
    <submittedName>
        <fullName evidence="2">DUF4132 domain-containing protein</fullName>
    </submittedName>
</protein>
<feature type="domain" description="DUF4132" evidence="1">
    <location>
        <begin position="743"/>
        <end position="904"/>
    </location>
</feature>
<proteinExistence type="predicted"/>
<organism evidence="2 3">
    <name type="scientific">Arcicella gelida</name>
    <dbReference type="NCBI Taxonomy" id="2984195"/>
    <lineage>
        <taxon>Bacteria</taxon>
        <taxon>Pseudomonadati</taxon>
        <taxon>Bacteroidota</taxon>
        <taxon>Cytophagia</taxon>
        <taxon>Cytophagales</taxon>
        <taxon>Flectobacillaceae</taxon>
        <taxon>Arcicella</taxon>
    </lineage>
</organism>
<accession>A0ABU5S561</accession>
<dbReference type="Proteomes" id="UP001303899">
    <property type="component" value="Unassembled WGS sequence"/>
</dbReference>
<evidence type="ECO:0000313" key="2">
    <source>
        <dbReference type="EMBL" id="MEA5403581.1"/>
    </source>
</evidence>
<evidence type="ECO:0000259" key="1">
    <source>
        <dbReference type="Pfam" id="PF13569"/>
    </source>
</evidence>
<name>A0ABU5S561_9BACT</name>
<sequence>MNTKEHAIQQAYDRTLWQIEHSNPNEAKELSKLLDNLKSILLGEVPVPANFRDMIIGFDNHNLVDFLNSAVSQNYQFWDYKDPIIESLIRPANQNSRVFWLVKAFIFYKLVYSETDNSDDFLVFLQKQGFSKKQIVDYVLQYQYHNTYFRDIYNNDGKSERKLTSFAKFLLKLLKENNNILGISFGENYIDLVDKAVFDDYNSSSLRDTTLEFLYEYYPQGLEGKYEKYISHSQTYDNKTILQFNLQNALFILNKDAQKHEEIVLNTMFKAKSRFHERFSIYAKLNESFPDKYQANALRLIEEYMNTRAKSTFYGDKTWNMMYDSHTTYEQTYYSLSVAMTKFLLKYDTENAHDKIHKYVLTSDFLYPEFIQFLSIEFKENSLEYLGNALQKSAKYVRKEYFSRILVELEKYNFQSIEDKVWDFAENHIIKANRILAAQTLSKLGDVVFERAKGLLNAKTADSRITGALVLSYLNTNTALNALKDVIDTEKNDDTRDIILDTLSEQLYGEKLTLPQLQELIQKAEKRGKLGKFTEKWVDESTLPKLFWEENGTELNQSQIRFLFYRMARSKGLNSDIEARQVINALDKSKCGEFAKKLVQAFSESGSNTKLKYYLTTGGQMGGNEILPILNTIFRKSMEEKRYKMAEYSVEAMAMVGTNKALRSVEVISRKFASKRPSVSDSATQALEAAAQELNITADELADRIVPDFGFDGLFKLFEVGGDEYRAFINADFNLCFFDEDNKMRKSIPKDTPSDLKKEFKEIEKEIRDIVKSQSGRLEKYLTEARFWDVEQWQTFFLQNPIMFVYAMKLLWGVFDENDTLKNVFYCSDDTSLYDENDEEITLNQTDTIRILHPIYLTTDQLIAWKDKIYKMGFNGIFPQLERKVFRILDEEKDKSYTRMLANMDIPKGADFVASTIEKYGWIKSNGDGGRTELTKKFKQHDVKASVNIEGLYAWYQGGTATATVRDIYFMGKDWQDKITLKDIPPIFYSEVIADIDKLIQAT</sequence>
<evidence type="ECO:0000313" key="3">
    <source>
        <dbReference type="Proteomes" id="UP001303899"/>
    </source>
</evidence>
<comment type="caution">
    <text evidence="2">The sequence shown here is derived from an EMBL/GenBank/DDBJ whole genome shotgun (WGS) entry which is preliminary data.</text>
</comment>
<gene>
    <name evidence="2" type="ORF">VB776_11715</name>
</gene>